<feature type="domain" description="Peptidase M16 N-terminal" evidence="2">
    <location>
        <begin position="51"/>
        <end position="137"/>
    </location>
</feature>
<dbReference type="FunFam" id="3.30.830.10:FF:000031">
    <property type="entry name" value="Putative zinc metalloprotease"/>
    <property type="match status" value="1"/>
</dbReference>
<dbReference type="Pfam" id="PF05193">
    <property type="entry name" value="Peptidase_M16_C"/>
    <property type="match status" value="2"/>
</dbReference>
<dbReference type="SUPFAM" id="SSF63411">
    <property type="entry name" value="LuxS/MPP-like metallohydrolase"/>
    <property type="match status" value="4"/>
</dbReference>
<dbReference type="EMBL" id="JAAAID010000040">
    <property type="protein sequence ID" value="KAG0023852.1"/>
    <property type="molecule type" value="Genomic_DNA"/>
</dbReference>
<accession>A0A9P6N3H1</accession>
<reference evidence="4" key="1">
    <citation type="journal article" date="2020" name="Fungal Divers.">
        <title>Resolving the Mortierellaceae phylogeny through synthesis of multi-gene phylogenetics and phylogenomics.</title>
        <authorList>
            <person name="Vandepol N."/>
            <person name="Liber J."/>
            <person name="Desiro A."/>
            <person name="Na H."/>
            <person name="Kennedy M."/>
            <person name="Barry K."/>
            <person name="Grigoriev I.V."/>
            <person name="Miller A.N."/>
            <person name="O'Donnell K."/>
            <person name="Stajich J.E."/>
            <person name="Bonito G."/>
        </authorList>
    </citation>
    <scope>NUCLEOTIDE SEQUENCE</scope>
    <source>
        <strain evidence="4">NRRL 2769</strain>
    </source>
</reference>
<evidence type="ECO:0000313" key="5">
    <source>
        <dbReference type="Proteomes" id="UP000703661"/>
    </source>
</evidence>
<protein>
    <recommendedName>
        <fullName evidence="6">Zinc metalloprotease</fullName>
    </recommendedName>
</protein>
<keyword evidence="5" id="KW-1185">Reference proteome</keyword>
<evidence type="ECO:0000313" key="4">
    <source>
        <dbReference type="EMBL" id="KAG0023852.1"/>
    </source>
</evidence>
<dbReference type="Gene3D" id="3.30.830.10">
    <property type="entry name" value="Metalloenzyme, LuxS/M16 peptidase-like"/>
    <property type="match status" value="4"/>
</dbReference>
<keyword evidence="1" id="KW-0175">Coiled coil</keyword>
<dbReference type="AlphaFoldDB" id="A0A9P6N3H1"/>
<evidence type="ECO:0000259" key="3">
    <source>
        <dbReference type="Pfam" id="PF05193"/>
    </source>
</evidence>
<name>A0A9P6N3H1_9FUNG</name>
<dbReference type="InterPro" id="IPR007863">
    <property type="entry name" value="Peptidase_M16_C"/>
</dbReference>
<dbReference type="InterPro" id="IPR011249">
    <property type="entry name" value="Metalloenz_LuxS/M16"/>
</dbReference>
<gene>
    <name evidence="4" type="ORF">BGZ80_007726</name>
</gene>
<proteinExistence type="predicted"/>
<comment type="caution">
    <text evidence="4">The sequence shown here is derived from an EMBL/GenBank/DDBJ whole genome shotgun (WGS) entry which is preliminary data.</text>
</comment>
<feature type="domain" description="Peptidase M16 C-terminal" evidence="3">
    <location>
        <begin position="233"/>
        <end position="411"/>
    </location>
</feature>
<dbReference type="OrthoDB" id="4953at2759"/>
<dbReference type="FunFam" id="3.30.830.10:FF:000036">
    <property type="entry name" value="Putative zinc metalloprotease"/>
    <property type="match status" value="1"/>
</dbReference>
<feature type="coiled-coil region" evidence="1">
    <location>
        <begin position="490"/>
        <end position="529"/>
    </location>
</feature>
<evidence type="ECO:0000259" key="2">
    <source>
        <dbReference type="Pfam" id="PF00675"/>
    </source>
</evidence>
<dbReference type="PANTHER" id="PTHR43016:SF16">
    <property type="entry name" value="METALLOPROTEASE, PUTATIVE (AFU_ORTHOLOGUE AFUA_4G07610)-RELATED"/>
    <property type="match status" value="1"/>
</dbReference>
<dbReference type="Proteomes" id="UP000703661">
    <property type="component" value="Unassembled WGS sequence"/>
</dbReference>
<organism evidence="4 5">
    <name type="scientific">Entomortierella chlamydospora</name>
    <dbReference type="NCBI Taxonomy" id="101097"/>
    <lineage>
        <taxon>Eukaryota</taxon>
        <taxon>Fungi</taxon>
        <taxon>Fungi incertae sedis</taxon>
        <taxon>Mucoromycota</taxon>
        <taxon>Mortierellomycotina</taxon>
        <taxon>Mortierellomycetes</taxon>
        <taxon>Mortierellales</taxon>
        <taxon>Mortierellaceae</taxon>
        <taxon>Entomortierella</taxon>
    </lineage>
</organism>
<evidence type="ECO:0008006" key="6">
    <source>
        <dbReference type="Google" id="ProtNLM"/>
    </source>
</evidence>
<sequence>MTSNFKVTQEVEVNGHKITKFRSTETGLSVVHVDNEGPIVNGYFTLATESFDDDGCPHTLEHLVFLGSELYPYKGVLDGLANRALANGTNAWTDVDHTAYTIATAGSEGFLNIMPIFIDHILYPTMTEAAYYTEVHNINGSGEDAGVVYCEMQGRENDASSIMDLCRQRIMYPENSGYRYETGGLMSCLRTLKAEKIFGNWDFAFKASFINCPYTHVLTATFQHPYNYNNNKKKYHRDYYRPDNLCLIVSGRLSQDKLLEALGPVDERIISKGPLPPMKRPWVDSPQAPILSETSKKIVTFPSEDEDMGEVAINWFGPPITDFLTYQALDIIETYLTDSAVAILRKEMVEIEDPYCTSVDFQTSQRIRVEIRLGFDSVPTEKLEEIEPKFFSILERIAQDGFDMSRISAVIKREKLKLLDRLENDHMTLAWPCLVHFLYGKKDDSDLAGFVNDLDNLDAVAEFDNATWVKYLKEYYIDAKRVTIIGKPSAAHAEKLAADEAKRIEEQRARLGDEKLKELEEELQKHRAQNDIPVPAEIFDNFPIPDVKSIEMIDVVTGRSQPDPKFNNEIQKHLDNDPAKIPYFIEFDHIKSEFVEFTLYFTSTELPARLRPYLNIYFDSFFSLPLVNPDTGVETNYETVVKMLDNDTVSRGCGVGVSESFRQVALVVIKTSRDKYNEGIAWLQNMTWNTRFDADRLKVIATKLLNDIPQQKRDGSRMSKACMNYLTFDQDKANVAALSVLNQAKFLPDVIKQLDQEPETVIKAMKELREILTHPANIHIQVQGNVLKQGHPKTAWANYFGLKTAPTTLAPIPFSSQVWSEAGRAPGNKGIVVNMPSIESSFASHIAHGPTEFLDPDYAPLLVLSECLDTLEGPFWKQLRGSGAVYGANLRVDVETGFVAFTIYRSPDAFRAYDLAFKIVDDYAKGKSKFTKQELEGAKASIVYRIVRKEETISGAATESFVNQVLKKVSSNYNKEFLERVQAVTLEQLQHVMDKYLIKVFQPDTSIVVVTSATTKAKDISEGFKKIGFQLETKNIDDI</sequence>
<dbReference type="Pfam" id="PF00675">
    <property type="entry name" value="Peptidase_M16"/>
    <property type="match status" value="1"/>
</dbReference>
<dbReference type="GO" id="GO:0046872">
    <property type="term" value="F:metal ion binding"/>
    <property type="evidence" value="ECO:0007669"/>
    <property type="project" value="InterPro"/>
</dbReference>
<dbReference type="FunFam" id="3.30.830.10:FF:000015">
    <property type="entry name" value="Putative zinc metalloprotease"/>
    <property type="match status" value="1"/>
</dbReference>
<dbReference type="InterPro" id="IPR011765">
    <property type="entry name" value="Pept_M16_N"/>
</dbReference>
<feature type="domain" description="Peptidase M16 C-terminal" evidence="3">
    <location>
        <begin position="774"/>
        <end position="941"/>
    </location>
</feature>
<evidence type="ECO:0000256" key="1">
    <source>
        <dbReference type="SAM" id="Coils"/>
    </source>
</evidence>
<dbReference type="PANTHER" id="PTHR43016">
    <property type="entry name" value="PRESEQUENCE PROTEASE"/>
    <property type="match status" value="1"/>
</dbReference>